<reference evidence="9" key="1">
    <citation type="submission" date="2021-06" db="EMBL/GenBank/DDBJ databases">
        <authorList>
            <person name="Hodson N. C."/>
            <person name="Mongue J. A."/>
            <person name="Jaron S. K."/>
        </authorList>
    </citation>
    <scope>NUCLEOTIDE SEQUENCE</scope>
</reference>
<feature type="compositionally biased region" description="Low complexity" evidence="7">
    <location>
        <begin position="425"/>
        <end position="434"/>
    </location>
</feature>
<dbReference type="SMART" id="SM00479">
    <property type="entry name" value="EXOIII"/>
    <property type="match status" value="1"/>
</dbReference>
<keyword evidence="6" id="KW-0479">Metal-binding</keyword>
<evidence type="ECO:0000259" key="8">
    <source>
        <dbReference type="PROSITE" id="PS50103"/>
    </source>
</evidence>
<dbReference type="InterPro" id="IPR047021">
    <property type="entry name" value="REXO1/3/4-like"/>
</dbReference>
<dbReference type="GO" id="GO:0008270">
    <property type="term" value="F:zinc ion binding"/>
    <property type="evidence" value="ECO:0007669"/>
    <property type="project" value="UniProtKB-KW"/>
</dbReference>
<feature type="compositionally biased region" description="Polar residues" evidence="7">
    <location>
        <begin position="479"/>
        <end position="502"/>
    </location>
</feature>
<feature type="domain" description="C3H1-type" evidence="8">
    <location>
        <begin position="7"/>
        <end position="33"/>
    </location>
</feature>
<keyword evidence="6" id="KW-0863">Zinc-finger</keyword>
<feature type="compositionally biased region" description="Basic and acidic residues" evidence="7">
    <location>
        <begin position="108"/>
        <end position="143"/>
    </location>
</feature>
<keyword evidence="3" id="KW-0540">Nuclease</keyword>
<dbReference type="Proteomes" id="UP000708208">
    <property type="component" value="Unassembled WGS sequence"/>
</dbReference>
<dbReference type="PROSITE" id="PS50103">
    <property type="entry name" value="ZF_C3H1"/>
    <property type="match status" value="1"/>
</dbReference>
<sequence length="982" mass="108077">MLPTLGLFRVFPCPYYVVGLCERPHCSFRHCRSDVEAARREASGFESDAKYDSGSEVGDDPDVTVSSTKTGKETHGVQKKEKKQESIVKNPSIDSLKIPVEKSTSSSKDTRRSPESKKVLKRDLDSNQELESPKKRIKLEEKSGLSNSNRKASLDENKILAENTVVFKEITQDSEQIKKEGSKSSPPKAKDSRVGSSEKDRKDSHSHKSHKHKHKRSHKDSHHTSSRHSSHRSNSSSSSSKKKDSHSSKSKISSSKHTTPKCNDKQESTLLSQEKGVHHSAIISSVGETFAENNNVRSSSIEISDTKGDEGCPLVEDLPDVPDDFLYPSDEEDDPDQIALECFNMFQNYKSDEKSVDLLKLETVPDSKIPVTTASEVESLAVGKKRVAHAGAFRSAFDPPVLPKRKETVQEQLFKRFQAMQESKNISGSSSNISVPCANSNQQRISSASTGGGGGSSSSSSGKRRIAHVANAGALVKPPTSTTSGDVPSSQKTDAQLGSRTNGVAKASAVTLSQTVGKGERRVAHVSTSNTSSTVSAPKITPDSKGKVPALVRQSFLDQIYRECLQLCPDQVSASVRAVEEEKALLAKCNTKQVYRCSATNLISRLRKEYRESNLEFSSQSMPASVNRTVSHSDILAGKTGNVSWSIEKKATFNPVGTQLYARMKDYLMSTAELIDNGYPRKCPSSYKGCSGLAIIKQREDTTYSRVIEDSSRKACDRCGTSYLVTEDGFAVNKELCTYHTGRRFGRRTRTGNAETRYNCCDGDTSSVGCCTAACHVFSGKSPDDLKNFICAALEAGEDSKMGAHVWDIIGVDCEMVYTTRGTELARATFVSADGKVIYDTLVKPAHPVLDYNTRYSGIDESMLENTTTSMKEVHLKILANVKPNTIIRPSIQTRLAKLECRLPGENNTTCQDNSAKEEKKSNYMQFAIQHIKATIHLKKWNASRCTATKTRIFHTMKPGQKISLFLRIKIRMDFVKENLCP</sequence>
<gene>
    <name evidence="9" type="ORF">AFUS01_LOCUS6222</name>
</gene>
<dbReference type="PANTHER" id="PTHR12801:SF115">
    <property type="entry name" value="FI18136P1-RELATED"/>
    <property type="match status" value="1"/>
</dbReference>
<dbReference type="GO" id="GO:0004527">
    <property type="term" value="F:exonuclease activity"/>
    <property type="evidence" value="ECO:0007669"/>
    <property type="project" value="InterPro"/>
</dbReference>
<feature type="zinc finger region" description="C3H1-type" evidence="6">
    <location>
        <begin position="7"/>
        <end position="33"/>
    </location>
</feature>
<evidence type="ECO:0000256" key="5">
    <source>
        <dbReference type="ARBA" id="ARBA00023242"/>
    </source>
</evidence>
<dbReference type="InterPro" id="IPR013520">
    <property type="entry name" value="Ribonucl_H"/>
</dbReference>
<evidence type="ECO:0000256" key="4">
    <source>
        <dbReference type="ARBA" id="ARBA00022801"/>
    </source>
</evidence>
<keyword evidence="4" id="KW-0378">Hydrolase</keyword>
<keyword evidence="10" id="KW-1185">Reference proteome</keyword>
<evidence type="ECO:0000313" key="9">
    <source>
        <dbReference type="EMBL" id="CAG7716728.1"/>
    </source>
</evidence>
<comment type="subcellular location">
    <subcellularLocation>
        <location evidence="1">Nucleus</location>
    </subcellularLocation>
</comment>
<comment type="similarity">
    <text evidence="2">Belongs to the REXO1/REXO3 family.</text>
</comment>
<dbReference type="AlphaFoldDB" id="A0A8J2J8Z5"/>
<keyword evidence="5" id="KW-0539">Nucleus</keyword>
<proteinExistence type="inferred from homology"/>
<protein>
    <recommendedName>
        <fullName evidence="8">C3H1-type domain-containing protein</fullName>
    </recommendedName>
</protein>
<feature type="compositionally biased region" description="Basic and acidic residues" evidence="7">
    <location>
        <begin position="70"/>
        <end position="86"/>
    </location>
</feature>
<evidence type="ECO:0000256" key="6">
    <source>
        <dbReference type="PROSITE-ProRule" id="PRU00723"/>
    </source>
</evidence>
<feature type="compositionally biased region" description="Acidic residues" evidence="7">
    <location>
        <begin position="317"/>
        <end position="331"/>
    </location>
</feature>
<feature type="compositionally biased region" description="Basic and acidic residues" evidence="7">
    <location>
        <begin position="44"/>
        <end position="53"/>
    </location>
</feature>
<dbReference type="EMBL" id="CAJVCH010040722">
    <property type="protein sequence ID" value="CAG7716728.1"/>
    <property type="molecule type" value="Genomic_DNA"/>
</dbReference>
<feature type="compositionally biased region" description="Basic and acidic residues" evidence="7">
    <location>
        <begin position="175"/>
        <end position="203"/>
    </location>
</feature>
<keyword evidence="6" id="KW-0862">Zinc</keyword>
<evidence type="ECO:0000256" key="2">
    <source>
        <dbReference type="ARBA" id="ARBA00006357"/>
    </source>
</evidence>
<dbReference type="Pfam" id="PF15870">
    <property type="entry name" value="EloA-BP1"/>
    <property type="match status" value="1"/>
</dbReference>
<feature type="region of interest" description="Disordered" evidence="7">
    <location>
        <begin position="425"/>
        <end position="502"/>
    </location>
</feature>
<dbReference type="InterPro" id="IPR000571">
    <property type="entry name" value="Znf_CCCH"/>
</dbReference>
<evidence type="ECO:0000256" key="1">
    <source>
        <dbReference type="ARBA" id="ARBA00004123"/>
    </source>
</evidence>
<organism evidence="9 10">
    <name type="scientific">Allacma fusca</name>
    <dbReference type="NCBI Taxonomy" id="39272"/>
    <lineage>
        <taxon>Eukaryota</taxon>
        <taxon>Metazoa</taxon>
        <taxon>Ecdysozoa</taxon>
        <taxon>Arthropoda</taxon>
        <taxon>Hexapoda</taxon>
        <taxon>Collembola</taxon>
        <taxon>Symphypleona</taxon>
        <taxon>Sminthuridae</taxon>
        <taxon>Allacma</taxon>
    </lineage>
</organism>
<feature type="region of interest" description="Disordered" evidence="7">
    <location>
        <begin position="301"/>
        <end position="331"/>
    </location>
</feature>
<feature type="compositionally biased region" description="Basic residues" evidence="7">
    <location>
        <begin position="204"/>
        <end position="231"/>
    </location>
</feature>
<feature type="region of interest" description="Disordered" evidence="7">
    <location>
        <begin position="44"/>
        <end position="278"/>
    </location>
</feature>
<comment type="caution">
    <text evidence="9">The sequence shown here is derived from an EMBL/GenBank/DDBJ whole genome shotgun (WGS) entry which is preliminary data.</text>
</comment>
<dbReference type="InterPro" id="IPR031736">
    <property type="entry name" value="REXO1-like_dom"/>
</dbReference>
<accession>A0A8J2J8Z5</accession>
<name>A0A8J2J8Z5_9HEXA</name>
<dbReference type="PANTHER" id="PTHR12801">
    <property type="entry name" value="RNA EXONUCLEASE REXO1 / RECO3 FAMILY MEMBER-RELATED"/>
    <property type="match status" value="1"/>
</dbReference>
<dbReference type="GO" id="GO:0005634">
    <property type="term" value="C:nucleus"/>
    <property type="evidence" value="ECO:0007669"/>
    <property type="project" value="UniProtKB-SubCell"/>
</dbReference>
<evidence type="ECO:0000313" key="10">
    <source>
        <dbReference type="Proteomes" id="UP000708208"/>
    </source>
</evidence>
<evidence type="ECO:0000256" key="3">
    <source>
        <dbReference type="ARBA" id="ARBA00022722"/>
    </source>
</evidence>
<feature type="compositionally biased region" description="Low complexity" evidence="7">
    <location>
        <begin position="527"/>
        <end position="536"/>
    </location>
</feature>
<feature type="region of interest" description="Disordered" evidence="7">
    <location>
        <begin position="527"/>
        <end position="546"/>
    </location>
</feature>
<evidence type="ECO:0000256" key="7">
    <source>
        <dbReference type="SAM" id="MobiDB-lite"/>
    </source>
</evidence>
<dbReference type="OrthoDB" id="206335at2759"/>